<reference evidence="1 2" key="1">
    <citation type="submission" date="2018-01" db="EMBL/GenBank/DDBJ databases">
        <title>Metagenomic assembled genomes from two thermal pools in the Uzon Caldera, Kamchatka, Russia.</title>
        <authorList>
            <person name="Wilkins L."/>
            <person name="Ettinger C."/>
        </authorList>
    </citation>
    <scope>NUCLEOTIDE SEQUENCE [LARGE SCALE GENOMIC DNA]</scope>
    <source>
        <strain evidence="1">ZAV-08</strain>
    </source>
</reference>
<evidence type="ECO:0000313" key="2">
    <source>
        <dbReference type="Proteomes" id="UP000235460"/>
    </source>
</evidence>
<name>A0A2N7PP69_9BACT</name>
<gene>
    <name evidence="1" type="ORF">C0190_02695</name>
</gene>
<dbReference type="EMBL" id="PNIK01000040">
    <property type="protein sequence ID" value="PMP67743.1"/>
    <property type="molecule type" value="Genomic_DNA"/>
</dbReference>
<dbReference type="PROSITE" id="PS51257">
    <property type="entry name" value="PROKAR_LIPOPROTEIN"/>
    <property type="match status" value="1"/>
</dbReference>
<evidence type="ECO:0000313" key="1">
    <source>
        <dbReference type="EMBL" id="PMP67743.1"/>
    </source>
</evidence>
<accession>A0A2N7PP69</accession>
<sequence length="155" mass="18024">MRYLVIFLLILLLISCSYKEEKKISVSKGLPKKTEIEDIELKNWMKSLEEKPYKIGISKLKNPFIAPEILKSAMEKKEKKPLDLVGILEKRGERIALLQDNTRKGYIARVGTKIGNIEILEIGKDYIIIEEEGTNIYGEKEKNKRILYLKKERTL</sequence>
<comment type="caution">
    <text evidence="1">The sequence shown here is derived from an EMBL/GenBank/DDBJ whole genome shotgun (WGS) entry which is preliminary data.</text>
</comment>
<protein>
    <recommendedName>
        <fullName evidence="3">Pilus assembly protein PilP</fullName>
    </recommendedName>
</protein>
<evidence type="ECO:0008006" key="3">
    <source>
        <dbReference type="Google" id="ProtNLM"/>
    </source>
</evidence>
<dbReference type="AlphaFoldDB" id="A0A2N7PP69"/>
<organism evidence="1 2">
    <name type="scientific">Thermodesulfobacterium geofontis</name>
    <dbReference type="NCBI Taxonomy" id="1295609"/>
    <lineage>
        <taxon>Bacteria</taxon>
        <taxon>Pseudomonadati</taxon>
        <taxon>Thermodesulfobacteriota</taxon>
        <taxon>Thermodesulfobacteria</taxon>
        <taxon>Thermodesulfobacteriales</taxon>
        <taxon>Thermodesulfobacteriaceae</taxon>
        <taxon>Thermodesulfobacterium</taxon>
    </lineage>
</organism>
<dbReference type="Proteomes" id="UP000235460">
    <property type="component" value="Unassembled WGS sequence"/>
</dbReference>
<proteinExistence type="predicted"/>
<dbReference type="Gene3D" id="2.30.30.830">
    <property type="match status" value="1"/>
</dbReference>